<keyword evidence="8" id="KW-1185">Reference proteome</keyword>
<dbReference type="STRING" id="1447883.A0A2B7WVU9"/>
<comment type="similarity">
    <text evidence="1">Belongs to the oxygen-dependent FAD-linked oxidoreductase family.</text>
</comment>
<evidence type="ECO:0000313" key="7">
    <source>
        <dbReference type="EMBL" id="PGH00936.1"/>
    </source>
</evidence>
<comment type="caution">
    <text evidence="7">The sequence shown here is derived from an EMBL/GenBank/DDBJ whole genome shotgun (WGS) entry which is preliminary data.</text>
</comment>
<evidence type="ECO:0000256" key="5">
    <source>
        <dbReference type="SAM" id="SignalP"/>
    </source>
</evidence>
<dbReference type="InterPro" id="IPR006094">
    <property type="entry name" value="Oxid_FAD_bind_N"/>
</dbReference>
<dbReference type="EMBL" id="PDNA01000244">
    <property type="protein sequence ID" value="PGH00936.1"/>
    <property type="molecule type" value="Genomic_DNA"/>
</dbReference>
<evidence type="ECO:0000259" key="6">
    <source>
        <dbReference type="PROSITE" id="PS51387"/>
    </source>
</evidence>
<dbReference type="PANTHER" id="PTHR42973">
    <property type="entry name" value="BINDING OXIDOREDUCTASE, PUTATIVE (AFU_ORTHOLOGUE AFUA_1G17690)-RELATED"/>
    <property type="match status" value="1"/>
</dbReference>
<gene>
    <name evidence="7" type="ORF">AJ80_09098</name>
</gene>
<reference evidence="7 8" key="1">
    <citation type="submission" date="2017-10" db="EMBL/GenBank/DDBJ databases">
        <title>Comparative genomics in systemic dimorphic fungi from Ajellomycetaceae.</title>
        <authorList>
            <person name="Munoz J.F."/>
            <person name="Mcewen J.G."/>
            <person name="Clay O.K."/>
            <person name="Cuomo C.A."/>
        </authorList>
    </citation>
    <scope>NUCLEOTIDE SEQUENCE [LARGE SCALE GENOMIC DNA]</scope>
    <source>
        <strain evidence="7 8">UAMH7299</strain>
    </source>
</reference>
<sequence length="145" mass="15057">MVKGSNLAAILGGLLFQASRGAAASCCSQLNTQLGGKVHLPESRGYNVSMEGFWTLQAIYETPTCVLVPESAEDVAAAVKTLVGGNCKFSIKGGGHTPFPGAASISDGVQIDMTSIKSVSVDKEKTVASVGAGARWLTVYRYLES</sequence>
<protein>
    <recommendedName>
        <fullName evidence="6">FAD-binding PCMH-type domain-containing protein</fullName>
    </recommendedName>
</protein>
<dbReference type="Proteomes" id="UP000224634">
    <property type="component" value="Unassembled WGS sequence"/>
</dbReference>
<proteinExistence type="inferred from homology"/>
<keyword evidence="2" id="KW-0285">Flavoprotein</keyword>
<keyword evidence="5" id="KW-0732">Signal</keyword>
<evidence type="ECO:0000313" key="8">
    <source>
        <dbReference type="Proteomes" id="UP000224634"/>
    </source>
</evidence>
<feature type="domain" description="FAD-binding PCMH-type" evidence="6">
    <location>
        <begin position="59"/>
        <end position="145"/>
    </location>
</feature>
<evidence type="ECO:0000256" key="2">
    <source>
        <dbReference type="ARBA" id="ARBA00022630"/>
    </source>
</evidence>
<organism evidence="7 8">
    <name type="scientific">Polytolypa hystricis (strain UAMH7299)</name>
    <dbReference type="NCBI Taxonomy" id="1447883"/>
    <lineage>
        <taxon>Eukaryota</taxon>
        <taxon>Fungi</taxon>
        <taxon>Dikarya</taxon>
        <taxon>Ascomycota</taxon>
        <taxon>Pezizomycotina</taxon>
        <taxon>Eurotiomycetes</taxon>
        <taxon>Eurotiomycetidae</taxon>
        <taxon>Onygenales</taxon>
        <taxon>Onygenales incertae sedis</taxon>
        <taxon>Polytolypa</taxon>
    </lineage>
</organism>
<dbReference type="PANTHER" id="PTHR42973:SF13">
    <property type="entry name" value="FAD-BINDING PCMH-TYPE DOMAIN-CONTAINING PROTEIN"/>
    <property type="match status" value="1"/>
</dbReference>
<dbReference type="Gene3D" id="3.30.465.10">
    <property type="match status" value="1"/>
</dbReference>
<dbReference type="SUPFAM" id="SSF56176">
    <property type="entry name" value="FAD-binding/transporter-associated domain-like"/>
    <property type="match status" value="1"/>
</dbReference>
<evidence type="ECO:0000256" key="3">
    <source>
        <dbReference type="ARBA" id="ARBA00022827"/>
    </source>
</evidence>
<evidence type="ECO:0000256" key="1">
    <source>
        <dbReference type="ARBA" id="ARBA00005466"/>
    </source>
</evidence>
<keyword evidence="4" id="KW-0560">Oxidoreductase</keyword>
<dbReference type="GO" id="GO:0071949">
    <property type="term" value="F:FAD binding"/>
    <property type="evidence" value="ECO:0007669"/>
    <property type="project" value="InterPro"/>
</dbReference>
<dbReference type="PROSITE" id="PS51387">
    <property type="entry name" value="FAD_PCMH"/>
    <property type="match status" value="1"/>
</dbReference>
<accession>A0A2B7WVU9</accession>
<dbReference type="OrthoDB" id="2151789at2759"/>
<dbReference type="InterPro" id="IPR016166">
    <property type="entry name" value="FAD-bd_PCMH"/>
</dbReference>
<dbReference type="Pfam" id="PF01565">
    <property type="entry name" value="FAD_binding_4"/>
    <property type="match status" value="1"/>
</dbReference>
<feature type="chain" id="PRO_5012970805" description="FAD-binding PCMH-type domain-containing protein" evidence="5">
    <location>
        <begin position="25"/>
        <end position="145"/>
    </location>
</feature>
<dbReference type="AlphaFoldDB" id="A0A2B7WVU9"/>
<dbReference type="GO" id="GO:0016491">
    <property type="term" value="F:oxidoreductase activity"/>
    <property type="evidence" value="ECO:0007669"/>
    <property type="project" value="UniProtKB-KW"/>
</dbReference>
<dbReference type="InterPro" id="IPR036318">
    <property type="entry name" value="FAD-bd_PCMH-like_sf"/>
</dbReference>
<feature type="signal peptide" evidence="5">
    <location>
        <begin position="1"/>
        <end position="24"/>
    </location>
</feature>
<dbReference type="InterPro" id="IPR050416">
    <property type="entry name" value="FAD-linked_Oxidoreductase"/>
</dbReference>
<name>A0A2B7WVU9_POLH7</name>
<evidence type="ECO:0000256" key="4">
    <source>
        <dbReference type="ARBA" id="ARBA00023002"/>
    </source>
</evidence>
<keyword evidence="3" id="KW-0274">FAD</keyword>
<dbReference type="InterPro" id="IPR016169">
    <property type="entry name" value="FAD-bd_PCMH_sub2"/>
</dbReference>